<feature type="compositionally biased region" description="Basic and acidic residues" evidence="1">
    <location>
        <begin position="76"/>
        <end position="86"/>
    </location>
</feature>
<sequence length="145" mass="16642">MKVSLLCVALVFIVTIQLAFSEDNAKKGIKKNILGNINKQGKSHRGERRGPGGFERPNEKSPLEDKRQRPKGTKAAHADKKLREKRNAFNERRRLIRDATLDVSEIVRQNLKENLQSDQKRNFNRKARDVKASKKLQDMVIKKVA</sequence>
<evidence type="ECO:0000256" key="2">
    <source>
        <dbReference type="SAM" id="SignalP"/>
    </source>
</evidence>
<keyword evidence="2" id="KW-0732">Signal</keyword>
<feature type="chain" id="PRO_5032912548" evidence="2">
    <location>
        <begin position="22"/>
        <end position="145"/>
    </location>
</feature>
<dbReference type="AlphaFoldDB" id="A0A8B6BR09"/>
<keyword evidence="4" id="KW-1185">Reference proteome</keyword>
<feature type="region of interest" description="Disordered" evidence="1">
    <location>
        <begin position="36"/>
        <end position="86"/>
    </location>
</feature>
<dbReference type="EMBL" id="UYJE01000572">
    <property type="protein sequence ID" value="VDH94333.1"/>
    <property type="molecule type" value="Genomic_DNA"/>
</dbReference>
<gene>
    <name evidence="3" type="ORF">MGAL_10B057709</name>
</gene>
<proteinExistence type="predicted"/>
<feature type="compositionally biased region" description="Basic and acidic residues" evidence="1">
    <location>
        <begin position="56"/>
        <end position="67"/>
    </location>
</feature>
<name>A0A8B6BR09_MYTGA</name>
<feature type="region of interest" description="Disordered" evidence="1">
    <location>
        <begin position="117"/>
        <end position="145"/>
    </location>
</feature>
<protein>
    <submittedName>
        <fullName evidence="3">Uncharacterized protein</fullName>
    </submittedName>
</protein>
<accession>A0A8B6BR09</accession>
<evidence type="ECO:0000313" key="3">
    <source>
        <dbReference type="EMBL" id="VDH94333.1"/>
    </source>
</evidence>
<comment type="caution">
    <text evidence="3">The sequence shown here is derived from an EMBL/GenBank/DDBJ whole genome shotgun (WGS) entry which is preliminary data.</text>
</comment>
<reference evidence="3" key="1">
    <citation type="submission" date="2018-11" db="EMBL/GenBank/DDBJ databases">
        <authorList>
            <person name="Alioto T."/>
            <person name="Alioto T."/>
        </authorList>
    </citation>
    <scope>NUCLEOTIDE SEQUENCE</scope>
</reference>
<dbReference type="Proteomes" id="UP000596742">
    <property type="component" value="Unassembled WGS sequence"/>
</dbReference>
<feature type="compositionally biased region" description="Basic and acidic residues" evidence="1">
    <location>
        <begin position="118"/>
        <end position="145"/>
    </location>
</feature>
<evidence type="ECO:0000313" key="4">
    <source>
        <dbReference type="Proteomes" id="UP000596742"/>
    </source>
</evidence>
<evidence type="ECO:0000256" key="1">
    <source>
        <dbReference type="SAM" id="MobiDB-lite"/>
    </source>
</evidence>
<feature type="signal peptide" evidence="2">
    <location>
        <begin position="1"/>
        <end position="21"/>
    </location>
</feature>
<organism evidence="3 4">
    <name type="scientific">Mytilus galloprovincialis</name>
    <name type="common">Mediterranean mussel</name>
    <dbReference type="NCBI Taxonomy" id="29158"/>
    <lineage>
        <taxon>Eukaryota</taxon>
        <taxon>Metazoa</taxon>
        <taxon>Spiralia</taxon>
        <taxon>Lophotrochozoa</taxon>
        <taxon>Mollusca</taxon>
        <taxon>Bivalvia</taxon>
        <taxon>Autobranchia</taxon>
        <taxon>Pteriomorphia</taxon>
        <taxon>Mytilida</taxon>
        <taxon>Mytiloidea</taxon>
        <taxon>Mytilidae</taxon>
        <taxon>Mytilinae</taxon>
        <taxon>Mytilus</taxon>
    </lineage>
</organism>